<reference evidence="1 2" key="1">
    <citation type="submission" date="2018-09" db="EMBL/GenBank/DDBJ databases">
        <title>Metagenome Assembled Genomes from an Advanced Water Purification Facility.</title>
        <authorList>
            <person name="Stamps B.W."/>
            <person name="Spear J.R."/>
        </authorList>
    </citation>
    <scope>NUCLEOTIDE SEQUENCE [LARGE SCALE GENOMIC DNA]</scope>
    <source>
        <strain evidence="1">Bin_54_1</strain>
    </source>
</reference>
<sequence length="232" mass="24812">MTDFPTLVLLCKRPALGFGKQRLASKLGVDVAKLVAEALLACALEDACNWPGPVVIAPASLDDYDWAVTLSLSIPLPVMILPQVSGNLGQRLNVLDSVLRSKGMNQLVFIGSDSPGLAQTDYVAVRNALQCDDTVLKPALDGGVVLMASNCPWPDLTDLPWSSSSLGEALASSCQEAGQSVATLNEGFDVDEPEDLIKLISVLSNEQRPARRAFHTLICDVIQIKETKHAEC</sequence>
<dbReference type="Pfam" id="PF09837">
    <property type="entry name" value="DUF2064"/>
    <property type="match status" value="1"/>
</dbReference>
<evidence type="ECO:0000313" key="1">
    <source>
        <dbReference type="EMBL" id="TXI29659.1"/>
    </source>
</evidence>
<protein>
    <submittedName>
        <fullName evidence="1">DUF2064 domain-containing protein</fullName>
    </submittedName>
</protein>
<gene>
    <name evidence="1" type="ORF">E6Q60_03780</name>
</gene>
<name>A0A5C7VX80_9PROT</name>
<dbReference type="PANTHER" id="PTHR36529">
    <property type="entry name" value="SLL1095 PROTEIN"/>
    <property type="match status" value="1"/>
</dbReference>
<dbReference type="SUPFAM" id="SSF53448">
    <property type="entry name" value="Nucleotide-diphospho-sugar transferases"/>
    <property type="match status" value="1"/>
</dbReference>
<dbReference type="InterPro" id="IPR029044">
    <property type="entry name" value="Nucleotide-diphossugar_trans"/>
</dbReference>
<proteinExistence type="predicted"/>
<organism evidence="1 2">
    <name type="scientific">Nitrosomonas oligotropha</name>
    <dbReference type="NCBI Taxonomy" id="42354"/>
    <lineage>
        <taxon>Bacteria</taxon>
        <taxon>Pseudomonadati</taxon>
        <taxon>Pseudomonadota</taxon>
        <taxon>Betaproteobacteria</taxon>
        <taxon>Nitrosomonadales</taxon>
        <taxon>Nitrosomonadaceae</taxon>
        <taxon>Nitrosomonas</taxon>
    </lineage>
</organism>
<evidence type="ECO:0000313" key="2">
    <source>
        <dbReference type="Proteomes" id="UP000321055"/>
    </source>
</evidence>
<dbReference type="Gene3D" id="3.90.550.10">
    <property type="entry name" value="Spore Coat Polysaccharide Biosynthesis Protein SpsA, Chain A"/>
    <property type="match status" value="1"/>
</dbReference>
<comment type="caution">
    <text evidence="1">The sequence shown here is derived from an EMBL/GenBank/DDBJ whole genome shotgun (WGS) entry which is preliminary data.</text>
</comment>
<dbReference type="InterPro" id="IPR018641">
    <property type="entry name" value="Trfase_1_rSAM/seldom-assoc"/>
</dbReference>
<dbReference type="PANTHER" id="PTHR36529:SF1">
    <property type="entry name" value="GLYCOSYLTRANSFERASE"/>
    <property type="match status" value="1"/>
</dbReference>
<dbReference type="EMBL" id="SSFX01000029">
    <property type="protein sequence ID" value="TXI29659.1"/>
    <property type="molecule type" value="Genomic_DNA"/>
</dbReference>
<dbReference type="AlphaFoldDB" id="A0A5C7VX80"/>
<dbReference type="Proteomes" id="UP000321055">
    <property type="component" value="Unassembled WGS sequence"/>
</dbReference>
<accession>A0A5C7VX80</accession>